<dbReference type="SUPFAM" id="SSF47781">
    <property type="entry name" value="RuvA domain 2-like"/>
    <property type="match status" value="1"/>
</dbReference>
<dbReference type="InterPro" id="IPR010994">
    <property type="entry name" value="RuvA_2-like"/>
</dbReference>
<dbReference type="SUPFAM" id="SSF46600">
    <property type="entry name" value="C-terminal UvrC-binding domain of UvrB"/>
    <property type="match status" value="1"/>
</dbReference>
<dbReference type="InterPro" id="IPR047296">
    <property type="entry name" value="GIY-YIG_UvrC_Cho"/>
</dbReference>
<name>A0ABS2DTW5_9BURK</name>
<dbReference type="Pfam" id="PF08459">
    <property type="entry name" value="UvrC_RNaseH_dom"/>
    <property type="match status" value="1"/>
</dbReference>
<comment type="subcellular location">
    <subcellularLocation>
        <location evidence="7">Cytoplasm</location>
    </subcellularLocation>
</comment>
<dbReference type="PANTHER" id="PTHR30562">
    <property type="entry name" value="UVRC/OXIDOREDUCTASE"/>
    <property type="match status" value="1"/>
</dbReference>
<dbReference type="Gene3D" id="3.30.420.340">
    <property type="entry name" value="UvrC, RNAse H endonuclease domain"/>
    <property type="match status" value="1"/>
</dbReference>
<dbReference type="InterPro" id="IPR000305">
    <property type="entry name" value="GIY-YIG_endonuc"/>
</dbReference>
<dbReference type="SUPFAM" id="SSF82771">
    <property type="entry name" value="GIY-YIG endonuclease"/>
    <property type="match status" value="1"/>
</dbReference>
<feature type="domain" description="UVR" evidence="8">
    <location>
        <begin position="257"/>
        <end position="292"/>
    </location>
</feature>
<dbReference type="InterPro" id="IPR035901">
    <property type="entry name" value="GIY-YIG_endonuc_sf"/>
</dbReference>
<dbReference type="Gene3D" id="1.10.150.20">
    <property type="entry name" value="5' to 3' exonuclease, C-terminal subdomain"/>
    <property type="match status" value="1"/>
</dbReference>
<evidence type="ECO:0000259" key="10">
    <source>
        <dbReference type="PROSITE" id="PS50165"/>
    </source>
</evidence>
<protein>
    <recommendedName>
        <fullName evidence="7">UvrABC system protein C</fullName>
        <shortName evidence="7">Protein UvrC</shortName>
    </recommendedName>
    <alternativeName>
        <fullName evidence="7">Excinuclease ABC subunit C</fullName>
    </alternativeName>
</protein>
<keyword evidence="6 7" id="KW-0742">SOS response</keyword>
<accession>A0ABS2DTW5</accession>
<gene>
    <name evidence="7 11" type="primary">uvrC</name>
    <name evidence="11" type="ORF">H6A60_09590</name>
</gene>
<evidence type="ECO:0000259" key="9">
    <source>
        <dbReference type="PROSITE" id="PS50164"/>
    </source>
</evidence>
<keyword evidence="5 7" id="KW-0234">DNA repair</keyword>
<dbReference type="Pfam" id="PF02151">
    <property type="entry name" value="UVR"/>
    <property type="match status" value="1"/>
</dbReference>
<dbReference type="PROSITE" id="PS50165">
    <property type="entry name" value="UVRC"/>
    <property type="match status" value="1"/>
</dbReference>
<dbReference type="PROSITE" id="PS50151">
    <property type="entry name" value="UVR"/>
    <property type="match status" value="1"/>
</dbReference>
<comment type="subunit">
    <text evidence="7">Interacts with UvrB in an incision complex.</text>
</comment>
<evidence type="ECO:0000256" key="4">
    <source>
        <dbReference type="ARBA" id="ARBA00022881"/>
    </source>
</evidence>
<dbReference type="Pfam" id="PF22920">
    <property type="entry name" value="UvrC_RNaseH"/>
    <property type="match status" value="1"/>
</dbReference>
<dbReference type="InterPro" id="IPR004791">
    <property type="entry name" value="UvrC"/>
</dbReference>
<comment type="function">
    <text evidence="7">The UvrABC repair system catalyzes the recognition and processing of DNA lesions. UvrC both incises the 5' and 3' sides of the lesion. The N-terminal half is responsible for the 3' incision and the C-terminal half is responsible for the 5' incision.</text>
</comment>
<comment type="caution">
    <text evidence="11">The sequence shown here is derived from an EMBL/GenBank/DDBJ whole genome shotgun (WGS) entry which is preliminary data.</text>
</comment>
<dbReference type="PROSITE" id="PS50164">
    <property type="entry name" value="GIY_YIG"/>
    <property type="match status" value="1"/>
</dbReference>
<dbReference type="SMART" id="SM00278">
    <property type="entry name" value="HhH1"/>
    <property type="match status" value="2"/>
</dbReference>
<feature type="domain" description="GIY-YIG" evidence="9">
    <location>
        <begin position="70"/>
        <end position="148"/>
    </location>
</feature>
<dbReference type="InterPro" id="IPR001943">
    <property type="entry name" value="UVR_dom"/>
</dbReference>
<proteinExistence type="inferred from homology"/>
<dbReference type="EMBL" id="JACJJC010000017">
    <property type="protein sequence ID" value="MBM6704734.1"/>
    <property type="molecule type" value="Genomic_DNA"/>
</dbReference>
<keyword evidence="1 7" id="KW-0963">Cytoplasm</keyword>
<evidence type="ECO:0000256" key="2">
    <source>
        <dbReference type="ARBA" id="ARBA00022763"/>
    </source>
</evidence>
<feature type="domain" description="UvrC family homology region profile" evidence="10">
    <location>
        <begin position="309"/>
        <end position="545"/>
    </location>
</feature>
<dbReference type="InterPro" id="IPR003583">
    <property type="entry name" value="Hlx-hairpin-Hlx_DNA-bd_motif"/>
</dbReference>
<dbReference type="Gene3D" id="3.40.1440.10">
    <property type="entry name" value="GIY-YIG endonuclease"/>
    <property type="match status" value="1"/>
</dbReference>
<keyword evidence="12" id="KW-1185">Reference proteome</keyword>
<dbReference type="NCBIfam" id="NF001824">
    <property type="entry name" value="PRK00558.1-5"/>
    <property type="match status" value="1"/>
</dbReference>
<dbReference type="Proteomes" id="UP000715095">
    <property type="component" value="Unassembled WGS sequence"/>
</dbReference>
<comment type="similarity">
    <text evidence="7">Belongs to the UvrC family.</text>
</comment>
<dbReference type="PANTHER" id="PTHR30562:SF1">
    <property type="entry name" value="UVRABC SYSTEM PROTEIN C"/>
    <property type="match status" value="1"/>
</dbReference>
<evidence type="ECO:0000256" key="1">
    <source>
        <dbReference type="ARBA" id="ARBA00022490"/>
    </source>
</evidence>
<evidence type="ECO:0000313" key="11">
    <source>
        <dbReference type="EMBL" id="MBM6704734.1"/>
    </source>
</evidence>
<dbReference type="SMART" id="SM00465">
    <property type="entry name" value="GIYc"/>
    <property type="match status" value="1"/>
</dbReference>
<keyword evidence="4 7" id="KW-0267">Excision nuclease</keyword>
<organism evidence="11 12">
    <name type="scientific">Sutterella massiliensis</name>
    <dbReference type="NCBI Taxonomy" id="1816689"/>
    <lineage>
        <taxon>Bacteria</taxon>
        <taxon>Pseudomonadati</taxon>
        <taxon>Pseudomonadota</taxon>
        <taxon>Betaproteobacteria</taxon>
        <taxon>Burkholderiales</taxon>
        <taxon>Sutterellaceae</taxon>
        <taxon>Sutterella</taxon>
    </lineage>
</organism>
<dbReference type="InterPro" id="IPR038476">
    <property type="entry name" value="UvrC_RNase_H_dom_sf"/>
</dbReference>
<keyword evidence="2 7" id="KW-0227">DNA damage</keyword>
<reference evidence="11 12" key="1">
    <citation type="journal article" date="2021" name="Sci. Rep.">
        <title>The distribution of antibiotic resistance genes in chicken gut microbiota commensals.</title>
        <authorList>
            <person name="Juricova H."/>
            <person name="Matiasovicova J."/>
            <person name="Kubasova T."/>
            <person name="Cejkova D."/>
            <person name="Rychlik I."/>
        </authorList>
    </citation>
    <scope>NUCLEOTIDE SEQUENCE [LARGE SCALE GENOMIC DNA]</scope>
    <source>
        <strain evidence="11 12">An829</strain>
    </source>
</reference>
<evidence type="ECO:0000256" key="6">
    <source>
        <dbReference type="ARBA" id="ARBA00023236"/>
    </source>
</evidence>
<evidence type="ECO:0000313" key="12">
    <source>
        <dbReference type="Proteomes" id="UP000715095"/>
    </source>
</evidence>
<evidence type="ECO:0000259" key="8">
    <source>
        <dbReference type="PROSITE" id="PS50151"/>
    </source>
</evidence>
<dbReference type="CDD" id="cd10434">
    <property type="entry name" value="GIY-YIG_UvrC_Cho"/>
    <property type="match status" value="1"/>
</dbReference>
<dbReference type="HAMAP" id="MF_00203">
    <property type="entry name" value="UvrC"/>
    <property type="match status" value="1"/>
</dbReference>
<dbReference type="Pfam" id="PF01541">
    <property type="entry name" value="GIY-YIG"/>
    <property type="match status" value="1"/>
</dbReference>
<dbReference type="InterPro" id="IPR036876">
    <property type="entry name" value="UVR_dom_sf"/>
</dbReference>
<dbReference type="Pfam" id="PF14520">
    <property type="entry name" value="HHH_5"/>
    <property type="match status" value="1"/>
</dbReference>
<dbReference type="InterPro" id="IPR050066">
    <property type="entry name" value="UvrABC_protein_C"/>
</dbReference>
<evidence type="ECO:0000256" key="3">
    <source>
        <dbReference type="ARBA" id="ARBA00022769"/>
    </source>
</evidence>
<sequence>MSDNAETVPWIAASTAPAVPNAAQGAAAGGKSTAADRISDGAAALIESMGDERGTQNAFDPSKELKTLPNLPGCYRYFDKAGECLYVGKARDLKKRVSSYFRKTGLSPRIALMVSHIARLETTVTRSEAEALLLENNLIKTLKPRYNIRLRDDASYPYIRIGAETFPRLSYYRGGVDKRSRFFGPYPNSSAARSSIETLQKAFGLRSCEEAVFRNRTRPCLLGQIGRCSAPCCGRISEEDYRRDCDRAADFLSGKTRDVIDTLEKAMWAASNEWHFEEAARLRDRIAALTALQHRQAVETTGGDVDADIVAVALSGGFACVNIAMVRGGRHLGDRPLFPKLGAKSEALMPGKGEILEAFASQHYAELPIPSVVIAEKDPENPDAAERISEMLTAIAGRRVPVVTEPREVRAKWLEMCRENARIALERRLQEEGTQFARLKELIDILGFEPENGDPMKFSVECFDISHTQGEATQASCVVFAEGRMQSSLYRRFNITGIEPGDDYAAMKQVLERRYTPVTRGEARLPTVVLVDGGRGQVEMARQVFDELGLDPSPIVGVAKGEGRKTGLETLIFPLVDGERREPLVLGTMSRALMLVAEIRDEAHRFAITGMRAKRAKSRNTSKLEDFEGIGPKRRAKLLSHFGGMRQLSNASAEDIAKVPGISKALALRIYAQLHNRPAPVETAPSAFRRNSSTGS</sequence>
<dbReference type="Gene3D" id="4.10.860.10">
    <property type="entry name" value="UVR domain"/>
    <property type="match status" value="1"/>
</dbReference>
<keyword evidence="3 7" id="KW-0228">DNA excision</keyword>
<evidence type="ECO:0000256" key="5">
    <source>
        <dbReference type="ARBA" id="ARBA00023204"/>
    </source>
</evidence>
<evidence type="ECO:0000256" key="7">
    <source>
        <dbReference type="HAMAP-Rule" id="MF_00203"/>
    </source>
</evidence>
<dbReference type="InterPro" id="IPR001162">
    <property type="entry name" value="UvrC_RNase_H_dom"/>
</dbReference>
<dbReference type="NCBIfam" id="TIGR00194">
    <property type="entry name" value="uvrC"/>
    <property type="match status" value="1"/>
</dbReference>